<dbReference type="EMBL" id="JAGKQM010000004">
    <property type="protein sequence ID" value="KAH0928811.1"/>
    <property type="molecule type" value="Genomic_DNA"/>
</dbReference>
<feature type="non-terminal residue" evidence="1">
    <location>
        <position position="126"/>
    </location>
</feature>
<accession>A0ABQ8DHL6</accession>
<reference evidence="1 2" key="1">
    <citation type="submission" date="2021-05" db="EMBL/GenBank/DDBJ databases">
        <title>Genome Assembly of Synthetic Allotetraploid Brassica napus Reveals Homoeologous Exchanges between Subgenomes.</title>
        <authorList>
            <person name="Davis J.T."/>
        </authorList>
    </citation>
    <scope>NUCLEOTIDE SEQUENCE [LARGE SCALE GENOMIC DNA]</scope>
    <source>
        <strain evidence="2">cv. Da-Ae</strain>
        <tissue evidence="1">Seedling</tissue>
    </source>
</reference>
<evidence type="ECO:0000313" key="1">
    <source>
        <dbReference type="EMBL" id="KAH0928811.1"/>
    </source>
</evidence>
<gene>
    <name evidence="1" type="ORF">HID58_014538</name>
</gene>
<evidence type="ECO:0000313" key="2">
    <source>
        <dbReference type="Proteomes" id="UP000824890"/>
    </source>
</evidence>
<dbReference type="Proteomes" id="UP000824890">
    <property type="component" value="Unassembled WGS sequence"/>
</dbReference>
<proteinExistence type="predicted"/>
<keyword evidence="2" id="KW-1185">Reference proteome</keyword>
<protein>
    <submittedName>
        <fullName evidence="1">Uncharacterized protein</fullName>
    </submittedName>
</protein>
<sequence length="126" mass="14775">MSVDILLLDSKSMYDRFIDYDDSHLHFQATLMPSPEECFRLGKIIIGGYGVMTKLHNLNANEAGHMLVSCHSNSQRRSHRVGYNTRDLNFISRLEKKEKRSHFRQTFTITRILKERERVSLPDFTD</sequence>
<organism evidence="1 2">
    <name type="scientific">Brassica napus</name>
    <name type="common">Rape</name>
    <dbReference type="NCBI Taxonomy" id="3708"/>
    <lineage>
        <taxon>Eukaryota</taxon>
        <taxon>Viridiplantae</taxon>
        <taxon>Streptophyta</taxon>
        <taxon>Embryophyta</taxon>
        <taxon>Tracheophyta</taxon>
        <taxon>Spermatophyta</taxon>
        <taxon>Magnoliopsida</taxon>
        <taxon>eudicotyledons</taxon>
        <taxon>Gunneridae</taxon>
        <taxon>Pentapetalae</taxon>
        <taxon>rosids</taxon>
        <taxon>malvids</taxon>
        <taxon>Brassicales</taxon>
        <taxon>Brassicaceae</taxon>
        <taxon>Brassiceae</taxon>
        <taxon>Brassica</taxon>
    </lineage>
</organism>
<name>A0ABQ8DHL6_BRANA</name>
<comment type="caution">
    <text evidence="1">The sequence shown here is derived from an EMBL/GenBank/DDBJ whole genome shotgun (WGS) entry which is preliminary data.</text>
</comment>